<keyword evidence="3" id="KW-1185">Reference proteome</keyword>
<proteinExistence type="predicted"/>
<evidence type="ECO:0000256" key="1">
    <source>
        <dbReference type="SAM" id="MobiDB-lite"/>
    </source>
</evidence>
<evidence type="ECO:0000313" key="3">
    <source>
        <dbReference type="Proteomes" id="UP000054097"/>
    </source>
</evidence>
<protein>
    <submittedName>
        <fullName evidence="2">Uncharacterized protein</fullName>
    </submittedName>
</protein>
<accession>A0A0C2X552</accession>
<dbReference type="Proteomes" id="UP000054097">
    <property type="component" value="Unassembled WGS sequence"/>
</dbReference>
<dbReference type="AlphaFoldDB" id="A0A0C2X552"/>
<sequence>MHAFTTLYTRPSTPYTREGSPSISTSPVSRRLSGRPGLSSIPSALNPVFIPPNQPVVSYTEASKEEEQTFISTAPNPVISNSAKIANIHGVPGTSNSIASNPAPASSTSYTMGVSRSFQVLSRGTHIRLGDIPRTPKLTPSVPIAPTVRMELMPPKFSGIPDIPEDVLIALNQPVISQNEKSEDRESRGVRSVWNKILLATRRSHRKEGSSRKP</sequence>
<organism evidence="2 3">
    <name type="scientific">Serendipita vermifera MAFF 305830</name>
    <dbReference type="NCBI Taxonomy" id="933852"/>
    <lineage>
        <taxon>Eukaryota</taxon>
        <taxon>Fungi</taxon>
        <taxon>Dikarya</taxon>
        <taxon>Basidiomycota</taxon>
        <taxon>Agaricomycotina</taxon>
        <taxon>Agaricomycetes</taxon>
        <taxon>Sebacinales</taxon>
        <taxon>Serendipitaceae</taxon>
        <taxon>Serendipita</taxon>
    </lineage>
</organism>
<dbReference type="EMBL" id="KN824323">
    <property type="protein sequence ID" value="KIM24462.1"/>
    <property type="molecule type" value="Genomic_DNA"/>
</dbReference>
<feature type="compositionally biased region" description="Polar residues" evidence="1">
    <location>
        <begin position="1"/>
        <end position="28"/>
    </location>
</feature>
<reference evidence="2 3" key="1">
    <citation type="submission" date="2014-04" db="EMBL/GenBank/DDBJ databases">
        <authorList>
            <consortium name="DOE Joint Genome Institute"/>
            <person name="Kuo A."/>
            <person name="Zuccaro A."/>
            <person name="Kohler A."/>
            <person name="Nagy L.G."/>
            <person name="Floudas D."/>
            <person name="Copeland A."/>
            <person name="Barry K.W."/>
            <person name="Cichocki N."/>
            <person name="Veneault-Fourrey C."/>
            <person name="LaButti K."/>
            <person name="Lindquist E.A."/>
            <person name="Lipzen A."/>
            <person name="Lundell T."/>
            <person name="Morin E."/>
            <person name="Murat C."/>
            <person name="Sun H."/>
            <person name="Tunlid A."/>
            <person name="Henrissat B."/>
            <person name="Grigoriev I.V."/>
            <person name="Hibbett D.S."/>
            <person name="Martin F."/>
            <person name="Nordberg H.P."/>
            <person name="Cantor M.N."/>
            <person name="Hua S.X."/>
        </authorList>
    </citation>
    <scope>NUCLEOTIDE SEQUENCE [LARGE SCALE GENOMIC DNA]</scope>
    <source>
        <strain evidence="2 3">MAFF 305830</strain>
    </source>
</reference>
<evidence type="ECO:0000313" key="2">
    <source>
        <dbReference type="EMBL" id="KIM24462.1"/>
    </source>
</evidence>
<reference evidence="3" key="2">
    <citation type="submission" date="2015-01" db="EMBL/GenBank/DDBJ databases">
        <title>Evolutionary Origins and Diversification of the Mycorrhizal Mutualists.</title>
        <authorList>
            <consortium name="DOE Joint Genome Institute"/>
            <consortium name="Mycorrhizal Genomics Consortium"/>
            <person name="Kohler A."/>
            <person name="Kuo A."/>
            <person name="Nagy L.G."/>
            <person name="Floudas D."/>
            <person name="Copeland A."/>
            <person name="Barry K.W."/>
            <person name="Cichocki N."/>
            <person name="Veneault-Fourrey C."/>
            <person name="LaButti K."/>
            <person name="Lindquist E.A."/>
            <person name="Lipzen A."/>
            <person name="Lundell T."/>
            <person name="Morin E."/>
            <person name="Murat C."/>
            <person name="Riley R."/>
            <person name="Ohm R."/>
            <person name="Sun H."/>
            <person name="Tunlid A."/>
            <person name="Henrissat B."/>
            <person name="Grigoriev I.V."/>
            <person name="Hibbett D.S."/>
            <person name="Martin F."/>
        </authorList>
    </citation>
    <scope>NUCLEOTIDE SEQUENCE [LARGE SCALE GENOMIC DNA]</scope>
    <source>
        <strain evidence="3">MAFF 305830</strain>
    </source>
</reference>
<gene>
    <name evidence="2" type="ORF">M408DRAFT_231937</name>
</gene>
<feature type="region of interest" description="Disordered" evidence="1">
    <location>
        <begin position="1"/>
        <end position="37"/>
    </location>
</feature>
<name>A0A0C2X552_SERVB</name>
<dbReference type="HOGENOM" id="CLU_1289642_0_0_1"/>